<organism evidence="2 3">
    <name type="scientific">Photobacterium galatheae</name>
    <dbReference type="NCBI Taxonomy" id="1654360"/>
    <lineage>
        <taxon>Bacteria</taxon>
        <taxon>Pseudomonadati</taxon>
        <taxon>Pseudomonadota</taxon>
        <taxon>Gammaproteobacteria</taxon>
        <taxon>Vibrionales</taxon>
        <taxon>Vibrionaceae</taxon>
        <taxon>Photobacterium</taxon>
    </lineage>
</organism>
<evidence type="ECO:0008006" key="4">
    <source>
        <dbReference type="Google" id="ProtNLM"/>
    </source>
</evidence>
<name>A0A066RL20_9GAMM</name>
<accession>A0A066RL20</accession>
<dbReference type="InterPro" id="IPR022584">
    <property type="entry name" value="DUF2937"/>
</dbReference>
<keyword evidence="1" id="KW-0812">Transmembrane</keyword>
<dbReference type="AlphaFoldDB" id="A0A066RL20"/>
<dbReference type="STRING" id="1654360.EA58_20325"/>
<keyword evidence="1" id="KW-0472">Membrane</keyword>
<dbReference type="EMBL" id="JMIB01000043">
    <property type="protein sequence ID" value="KDM89801.1"/>
    <property type="molecule type" value="Genomic_DNA"/>
</dbReference>
<keyword evidence="3" id="KW-1185">Reference proteome</keyword>
<protein>
    <recommendedName>
        <fullName evidence="4">DUF2937 domain-containing protein</fullName>
    </recommendedName>
</protein>
<sequence>MIGKLLDKLIFGAALLLALQLPLLADHYQQYLAGMYESTQWQVNGYQATAHRFGYTSVQAMIERHLTNEEPSVRADANQKKATLARYQSLQNGMTVFRQGNLFSKVMYMFHPTRLHDLEKTLTNFKPGIPFTLSGIAFGVITALLANLIITLPFSFLTKRRQHQMATQSSAQRVTPAR</sequence>
<proteinExistence type="predicted"/>
<keyword evidence="1" id="KW-1133">Transmembrane helix</keyword>
<comment type="caution">
    <text evidence="2">The sequence shown here is derived from an EMBL/GenBank/DDBJ whole genome shotgun (WGS) entry which is preliminary data.</text>
</comment>
<evidence type="ECO:0000256" key="1">
    <source>
        <dbReference type="SAM" id="Phobius"/>
    </source>
</evidence>
<dbReference type="RefSeq" id="WP_036756795.1">
    <property type="nucleotide sequence ID" value="NZ_JAGSGC010000022.1"/>
</dbReference>
<evidence type="ECO:0000313" key="3">
    <source>
        <dbReference type="Proteomes" id="UP000027192"/>
    </source>
</evidence>
<gene>
    <name evidence="2" type="ORF">EA58_20325</name>
</gene>
<dbReference type="Pfam" id="PF11157">
    <property type="entry name" value="DUF2937"/>
    <property type="match status" value="1"/>
</dbReference>
<dbReference type="Proteomes" id="UP000027192">
    <property type="component" value="Unassembled WGS sequence"/>
</dbReference>
<reference evidence="2 3" key="1">
    <citation type="submission" date="2014-04" db="EMBL/GenBank/DDBJ databases">
        <title>Draft genome sequence of Photobacterium halotolerans S2753: a solonamide, ngercheumicin and holomycin producer.</title>
        <authorList>
            <person name="Machado H.R."/>
            <person name="Gram L."/>
        </authorList>
    </citation>
    <scope>NUCLEOTIDE SEQUENCE [LARGE SCALE GENOMIC DNA]</scope>
    <source>
        <strain evidence="2 3">S2753</strain>
    </source>
</reference>
<evidence type="ECO:0000313" key="2">
    <source>
        <dbReference type="EMBL" id="KDM89801.1"/>
    </source>
</evidence>
<feature type="transmembrane region" description="Helical" evidence="1">
    <location>
        <begin position="131"/>
        <end position="157"/>
    </location>
</feature>
<dbReference type="OrthoDB" id="7021410at2"/>